<dbReference type="GO" id="GO:0003677">
    <property type="term" value="F:DNA binding"/>
    <property type="evidence" value="ECO:0007669"/>
    <property type="project" value="InterPro"/>
</dbReference>
<evidence type="ECO:0008006" key="2">
    <source>
        <dbReference type="Google" id="ProtNLM"/>
    </source>
</evidence>
<sequence>MGQGNNKFKSDSVEYSTPWEIVEPLKKEFGIEFDICTSKENNKCLLYYNKKDDCLTKDWSKISGNIWMNPPWGKEMQKFVRKALEESRKGKTIICLLPVRSNTKWWHETIIDTKAEVRFLRGEIKFNDLPRGLWLPCAIVIFHCSP</sequence>
<dbReference type="Pfam" id="PF05869">
    <property type="entry name" value="Dam"/>
    <property type="match status" value="1"/>
</dbReference>
<accession>A0A0F9R6S5</accession>
<dbReference type="EMBL" id="LAZR01001113">
    <property type="protein sequence ID" value="KKN50444.1"/>
    <property type="molecule type" value="Genomic_DNA"/>
</dbReference>
<dbReference type="AlphaFoldDB" id="A0A0F9R6S5"/>
<protein>
    <recommendedName>
        <fullName evidence="2">DNA N-6-adenine-methyltransferase (Dam)</fullName>
    </recommendedName>
</protein>
<organism evidence="1">
    <name type="scientific">marine sediment metagenome</name>
    <dbReference type="NCBI Taxonomy" id="412755"/>
    <lineage>
        <taxon>unclassified sequences</taxon>
        <taxon>metagenomes</taxon>
        <taxon>ecological metagenomes</taxon>
    </lineage>
</organism>
<dbReference type="GO" id="GO:0009307">
    <property type="term" value="P:DNA restriction-modification system"/>
    <property type="evidence" value="ECO:0007669"/>
    <property type="project" value="InterPro"/>
</dbReference>
<proteinExistence type="predicted"/>
<comment type="caution">
    <text evidence="1">The sequence shown here is derived from an EMBL/GenBank/DDBJ whole genome shotgun (WGS) entry which is preliminary data.</text>
</comment>
<name>A0A0F9R6S5_9ZZZZ</name>
<dbReference type="InterPro" id="IPR008593">
    <property type="entry name" value="Dam_MeTrfase"/>
</dbReference>
<evidence type="ECO:0000313" key="1">
    <source>
        <dbReference type="EMBL" id="KKN50444.1"/>
    </source>
</evidence>
<gene>
    <name evidence="1" type="ORF">LCGC14_0632750</name>
</gene>
<dbReference type="GO" id="GO:0009007">
    <property type="term" value="F:site-specific DNA-methyltransferase (adenine-specific) activity"/>
    <property type="evidence" value="ECO:0007669"/>
    <property type="project" value="InterPro"/>
</dbReference>
<reference evidence="1" key="1">
    <citation type="journal article" date="2015" name="Nature">
        <title>Complex archaea that bridge the gap between prokaryotes and eukaryotes.</title>
        <authorList>
            <person name="Spang A."/>
            <person name="Saw J.H."/>
            <person name="Jorgensen S.L."/>
            <person name="Zaremba-Niedzwiedzka K."/>
            <person name="Martijn J."/>
            <person name="Lind A.E."/>
            <person name="van Eijk R."/>
            <person name="Schleper C."/>
            <person name="Guy L."/>
            <person name="Ettema T.J."/>
        </authorList>
    </citation>
    <scope>NUCLEOTIDE SEQUENCE</scope>
</reference>